<protein>
    <submittedName>
        <fullName evidence="3">DMT family transporter</fullName>
    </submittedName>
</protein>
<dbReference type="AlphaFoldDB" id="A0A934IK54"/>
<organism evidence="3 4">
    <name type="scientific">Palleronia pontilimi</name>
    <dbReference type="NCBI Taxonomy" id="1964209"/>
    <lineage>
        <taxon>Bacteria</taxon>
        <taxon>Pseudomonadati</taxon>
        <taxon>Pseudomonadota</taxon>
        <taxon>Alphaproteobacteria</taxon>
        <taxon>Rhodobacterales</taxon>
        <taxon>Roseobacteraceae</taxon>
        <taxon>Palleronia</taxon>
    </lineage>
</organism>
<dbReference type="InterPro" id="IPR000620">
    <property type="entry name" value="EamA_dom"/>
</dbReference>
<gene>
    <name evidence="3" type="ORF">ILP92_11850</name>
</gene>
<comment type="caution">
    <text evidence="3">The sequence shown here is derived from an EMBL/GenBank/DDBJ whole genome shotgun (WGS) entry which is preliminary data.</text>
</comment>
<keyword evidence="1" id="KW-1133">Transmembrane helix</keyword>
<dbReference type="Pfam" id="PF00892">
    <property type="entry name" value="EamA"/>
    <property type="match status" value="1"/>
</dbReference>
<feature type="transmembrane region" description="Helical" evidence="1">
    <location>
        <begin position="211"/>
        <end position="233"/>
    </location>
</feature>
<sequence>MFSFPIIALATIAAGLVFGHAIPSTPAPFWAYALPGGIAQILATACVIRMFSLRNFAVGIAFKKSEAVLTAFVGILILGEYVTPAAWIAIALGVVAVLILSQKGEAAFSWAALRSPATVFGLTSGLFFAFSSVLYRGATLSLEGPVLLRSAVTLACVTAWQSLALGLWLWLREPGELARVFRAWRVAALVGITSLIGSYCWFTAFALQNAAYVKALGQVEVLFSIAATALLLGERITARELWGIAVLTVSILFLVQVV</sequence>
<dbReference type="SUPFAM" id="SSF103481">
    <property type="entry name" value="Multidrug resistance efflux transporter EmrE"/>
    <property type="match status" value="2"/>
</dbReference>
<accession>A0A934IK54</accession>
<evidence type="ECO:0000256" key="1">
    <source>
        <dbReference type="SAM" id="Phobius"/>
    </source>
</evidence>
<dbReference type="InterPro" id="IPR037185">
    <property type="entry name" value="EmrE-like"/>
</dbReference>
<dbReference type="GO" id="GO:0016020">
    <property type="term" value="C:membrane"/>
    <property type="evidence" value="ECO:0007669"/>
    <property type="project" value="InterPro"/>
</dbReference>
<evidence type="ECO:0000313" key="4">
    <source>
        <dbReference type="Proteomes" id="UP000642488"/>
    </source>
</evidence>
<dbReference type="Proteomes" id="UP000642488">
    <property type="component" value="Unassembled WGS sequence"/>
</dbReference>
<feature type="transmembrane region" description="Helical" evidence="1">
    <location>
        <begin position="113"/>
        <end position="135"/>
    </location>
</feature>
<feature type="transmembrane region" description="Helical" evidence="1">
    <location>
        <begin position="29"/>
        <end position="48"/>
    </location>
</feature>
<feature type="transmembrane region" description="Helical" evidence="1">
    <location>
        <begin position="84"/>
        <end position="101"/>
    </location>
</feature>
<dbReference type="EMBL" id="JAEKPD010000010">
    <property type="protein sequence ID" value="MBJ3763439.1"/>
    <property type="molecule type" value="Genomic_DNA"/>
</dbReference>
<keyword evidence="1" id="KW-0812">Transmembrane</keyword>
<evidence type="ECO:0000313" key="3">
    <source>
        <dbReference type="EMBL" id="MBJ3763439.1"/>
    </source>
</evidence>
<feature type="transmembrane region" description="Helical" evidence="1">
    <location>
        <begin position="60"/>
        <end position="78"/>
    </location>
</feature>
<keyword evidence="1" id="KW-0472">Membrane</keyword>
<feature type="transmembrane region" description="Helical" evidence="1">
    <location>
        <begin position="240"/>
        <end position="257"/>
    </location>
</feature>
<evidence type="ECO:0000259" key="2">
    <source>
        <dbReference type="Pfam" id="PF00892"/>
    </source>
</evidence>
<feature type="transmembrane region" description="Helical" evidence="1">
    <location>
        <begin position="147"/>
        <end position="171"/>
    </location>
</feature>
<keyword evidence="4" id="KW-1185">Reference proteome</keyword>
<feature type="transmembrane region" description="Helical" evidence="1">
    <location>
        <begin position="183"/>
        <end position="205"/>
    </location>
</feature>
<feature type="domain" description="EamA" evidence="2">
    <location>
        <begin position="119"/>
        <end position="255"/>
    </location>
</feature>
<proteinExistence type="predicted"/>
<name>A0A934IK54_9RHOB</name>
<reference evidence="3" key="1">
    <citation type="submission" date="2020-12" db="EMBL/GenBank/DDBJ databases">
        <title>Bacterial taxonomy.</title>
        <authorList>
            <person name="Pan X."/>
        </authorList>
    </citation>
    <scope>NUCLEOTIDE SEQUENCE</scope>
    <source>
        <strain evidence="3">KCTC 52957</strain>
    </source>
</reference>